<dbReference type="InterPro" id="IPR024088">
    <property type="entry name" value="Tyr-tRNA-ligase_bac-type"/>
</dbReference>
<dbReference type="PRINTS" id="PR01040">
    <property type="entry name" value="TRNASYNTHTYR"/>
</dbReference>
<gene>
    <name evidence="7" type="primary">tyrS</name>
    <name evidence="10" type="ORF">HCUR_00906</name>
</gene>
<dbReference type="NCBIfam" id="TIGR00234">
    <property type="entry name" value="tyrS"/>
    <property type="match status" value="1"/>
</dbReference>
<dbReference type="EC" id="6.1.1.1" evidence="7"/>
<dbReference type="SUPFAM" id="SSF55174">
    <property type="entry name" value="Alpha-L RNA-binding motif"/>
    <property type="match status" value="1"/>
</dbReference>
<dbReference type="InterPro" id="IPR024107">
    <property type="entry name" value="Tyr-tRNA-ligase_bac_1"/>
</dbReference>
<keyword evidence="8" id="KW-0694">RNA-binding</keyword>
<evidence type="ECO:0000313" key="10">
    <source>
        <dbReference type="EMBL" id="PPE03676.1"/>
    </source>
</evidence>
<dbReference type="Pfam" id="PF01479">
    <property type="entry name" value="S4"/>
    <property type="match status" value="1"/>
</dbReference>
<feature type="binding site" evidence="7">
    <location>
        <position position="239"/>
    </location>
    <ligand>
        <name>ATP</name>
        <dbReference type="ChEBI" id="CHEBI:30616"/>
    </ligand>
</feature>
<name>A0A2S5R8M2_9PROT</name>
<dbReference type="PROSITE" id="PS50889">
    <property type="entry name" value="S4"/>
    <property type="match status" value="1"/>
</dbReference>
<dbReference type="InterPro" id="IPR002305">
    <property type="entry name" value="aa-tRNA-synth_Ic"/>
</dbReference>
<keyword evidence="4 7" id="KW-0648">Protein biosynthesis</keyword>
<comment type="subcellular location">
    <subcellularLocation>
        <location evidence="7">Cytoplasm</location>
    </subcellularLocation>
</comment>
<dbReference type="SUPFAM" id="SSF52374">
    <property type="entry name" value="Nucleotidylyl transferase"/>
    <property type="match status" value="1"/>
</dbReference>
<protein>
    <recommendedName>
        <fullName evidence="7">Tyrosine--tRNA ligase</fullName>
        <ecNumber evidence="7">6.1.1.1</ecNumber>
    </recommendedName>
    <alternativeName>
        <fullName evidence="7">Tyrosyl-tRNA synthetase</fullName>
        <shortName evidence="7">TyrRS</shortName>
    </alternativeName>
</protein>
<organism evidence="10 11">
    <name type="scientific">Holospora curviuscula</name>
    <dbReference type="NCBI Taxonomy" id="1082868"/>
    <lineage>
        <taxon>Bacteria</taxon>
        <taxon>Pseudomonadati</taxon>
        <taxon>Pseudomonadota</taxon>
        <taxon>Alphaproteobacteria</taxon>
        <taxon>Holosporales</taxon>
        <taxon>Holosporaceae</taxon>
        <taxon>Holospora</taxon>
    </lineage>
</organism>
<dbReference type="InterPro" id="IPR036986">
    <property type="entry name" value="S4_RNA-bd_sf"/>
</dbReference>
<comment type="similarity">
    <text evidence="7">Belongs to the class-I aminoacyl-tRNA synthetase family. TyrS type 1 subfamily.</text>
</comment>
<comment type="catalytic activity">
    <reaction evidence="6 7">
        <text>tRNA(Tyr) + L-tyrosine + ATP = L-tyrosyl-tRNA(Tyr) + AMP + diphosphate + H(+)</text>
        <dbReference type="Rhea" id="RHEA:10220"/>
        <dbReference type="Rhea" id="RHEA-COMP:9706"/>
        <dbReference type="Rhea" id="RHEA-COMP:9707"/>
        <dbReference type="ChEBI" id="CHEBI:15378"/>
        <dbReference type="ChEBI" id="CHEBI:30616"/>
        <dbReference type="ChEBI" id="CHEBI:33019"/>
        <dbReference type="ChEBI" id="CHEBI:58315"/>
        <dbReference type="ChEBI" id="CHEBI:78442"/>
        <dbReference type="ChEBI" id="CHEBI:78536"/>
        <dbReference type="ChEBI" id="CHEBI:456215"/>
        <dbReference type="EC" id="6.1.1.1"/>
    </reaction>
</comment>
<evidence type="ECO:0000256" key="6">
    <source>
        <dbReference type="ARBA" id="ARBA00048248"/>
    </source>
</evidence>
<feature type="short sequence motif" description="'HIGH' region" evidence="7">
    <location>
        <begin position="45"/>
        <end position="54"/>
    </location>
</feature>
<dbReference type="PANTHER" id="PTHR11766">
    <property type="entry name" value="TYROSYL-TRNA SYNTHETASE"/>
    <property type="match status" value="1"/>
</dbReference>
<keyword evidence="1 7" id="KW-0436">Ligase</keyword>
<dbReference type="InterPro" id="IPR014729">
    <property type="entry name" value="Rossmann-like_a/b/a_fold"/>
</dbReference>
<comment type="caution">
    <text evidence="10">The sequence shown here is derived from an EMBL/GenBank/DDBJ whole genome shotgun (WGS) entry which is preliminary data.</text>
</comment>
<accession>A0A2S5R8M2</accession>
<dbReference type="Gene3D" id="3.10.290.10">
    <property type="entry name" value="RNA-binding S4 domain"/>
    <property type="match status" value="1"/>
</dbReference>
<keyword evidence="2 7" id="KW-0547">Nucleotide-binding</keyword>
<evidence type="ECO:0000256" key="2">
    <source>
        <dbReference type="ARBA" id="ARBA00022741"/>
    </source>
</evidence>
<keyword evidence="7" id="KW-0963">Cytoplasm</keyword>
<dbReference type="InterPro" id="IPR002942">
    <property type="entry name" value="S4_RNA-bd"/>
</dbReference>
<dbReference type="Gene3D" id="3.40.50.620">
    <property type="entry name" value="HUPs"/>
    <property type="match status" value="1"/>
</dbReference>
<dbReference type="PANTHER" id="PTHR11766:SF0">
    <property type="entry name" value="TYROSINE--TRNA LIGASE, MITOCHONDRIAL"/>
    <property type="match status" value="1"/>
</dbReference>
<dbReference type="Gene3D" id="1.10.240.10">
    <property type="entry name" value="Tyrosyl-Transfer RNA Synthetase"/>
    <property type="match status" value="1"/>
</dbReference>
<dbReference type="AlphaFoldDB" id="A0A2S5R8M2"/>
<dbReference type="Proteomes" id="UP000239425">
    <property type="component" value="Unassembled WGS sequence"/>
</dbReference>
<dbReference type="Pfam" id="PF00579">
    <property type="entry name" value="tRNA-synt_1b"/>
    <property type="match status" value="1"/>
</dbReference>
<comment type="function">
    <text evidence="7">Catalyzes the attachment of tyrosine to tRNA(Tyr) in a two-step reaction: tyrosine is first activated by ATP to form Tyr-AMP and then transferred to the acceptor end of tRNA(Tyr).</text>
</comment>
<dbReference type="GO" id="GO:0006437">
    <property type="term" value="P:tyrosyl-tRNA aminoacylation"/>
    <property type="evidence" value="ECO:0007669"/>
    <property type="project" value="UniProtKB-UniRule"/>
</dbReference>
<dbReference type="EMBL" id="PHHC01000084">
    <property type="protein sequence ID" value="PPE03676.1"/>
    <property type="molecule type" value="Genomic_DNA"/>
</dbReference>
<dbReference type="InterPro" id="IPR002307">
    <property type="entry name" value="Tyr-tRNA-ligase"/>
</dbReference>
<evidence type="ECO:0000259" key="9">
    <source>
        <dbReference type="Pfam" id="PF01479"/>
    </source>
</evidence>
<sequence>MEFQYKSDVLNTLQRRGFIYQVTHPESLDAAFYSSSVVSYCGFDATAKSLHVGNLLALMVARWMQYYGHTPILLMGGGTSKIGDPSWRDTSRPLLKDKEIEENIYGIQRNVRQLLKFDGPQAARCVNNGDWLDQLLYIPFLRDIGIHFSVNRMLGLEHVASRLEKEEPLSFIEFNYLLLQSYDFLKLYQEYGCTVQFGGSDQWGNIVSGVDLVRRYAKAQVFGLTLPLTTLRDGKKMGKTAQGAIWMDASLYTPYAYWQFWRNVEDEDVMRFLKLYTLISLEDIQYLQSEKGINEAKILLADEATSLIHGRQCLEGIHAMVQGVFHAQAPEILDHNMPHWIIPPQRFTQGLTMVEILEHLNFVTSRSEARRKIFQGAVKMDQKVWEDSSQILTTSDMPRNWAFIRCGKKHQGWIKLDT</sequence>
<dbReference type="GO" id="GO:0005829">
    <property type="term" value="C:cytosol"/>
    <property type="evidence" value="ECO:0007669"/>
    <property type="project" value="TreeGrafter"/>
</dbReference>
<evidence type="ECO:0000256" key="8">
    <source>
        <dbReference type="PROSITE-ProRule" id="PRU00182"/>
    </source>
</evidence>
<evidence type="ECO:0000256" key="7">
    <source>
        <dbReference type="HAMAP-Rule" id="MF_02006"/>
    </source>
</evidence>
<reference evidence="10 11" key="1">
    <citation type="submission" date="2017-11" db="EMBL/GenBank/DDBJ databases">
        <title>Comparative genomic analysis of Holospora spp., intranuclear symbionts of paramecia.</title>
        <authorList>
            <person name="Garushyants S.K."/>
            <person name="Beliavskaya A."/>
            <person name="Malko D.B."/>
            <person name="Logacheva M.D."/>
            <person name="Rautian M.S."/>
            <person name="Gelfand M.S."/>
        </authorList>
    </citation>
    <scope>NUCLEOTIDE SEQUENCE [LARGE SCALE GENOMIC DNA]</scope>
    <source>
        <strain evidence="11">02AZ16</strain>
    </source>
</reference>
<keyword evidence="5 7" id="KW-0030">Aminoacyl-tRNA synthetase</keyword>
<dbReference type="CDD" id="cd00165">
    <property type="entry name" value="S4"/>
    <property type="match status" value="1"/>
</dbReference>
<proteinExistence type="inferred from homology"/>
<evidence type="ECO:0000256" key="3">
    <source>
        <dbReference type="ARBA" id="ARBA00022840"/>
    </source>
</evidence>
<evidence type="ECO:0000313" key="11">
    <source>
        <dbReference type="Proteomes" id="UP000239425"/>
    </source>
</evidence>
<keyword evidence="3 7" id="KW-0067">ATP-binding</keyword>
<evidence type="ECO:0000256" key="1">
    <source>
        <dbReference type="ARBA" id="ARBA00022598"/>
    </source>
</evidence>
<feature type="binding site" evidence="7">
    <location>
        <position position="176"/>
    </location>
    <ligand>
        <name>L-tyrosine</name>
        <dbReference type="ChEBI" id="CHEBI:58315"/>
    </ligand>
</feature>
<dbReference type="HAMAP" id="MF_02006">
    <property type="entry name" value="Tyr_tRNA_synth_type1"/>
    <property type="match status" value="1"/>
</dbReference>
<dbReference type="GO" id="GO:0005524">
    <property type="term" value="F:ATP binding"/>
    <property type="evidence" value="ECO:0007669"/>
    <property type="project" value="UniProtKB-UniRule"/>
</dbReference>
<feature type="domain" description="RNA-binding S4" evidence="9">
    <location>
        <begin position="356"/>
        <end position="396"/>
    </location>
</feature>
<feature type="binding site" evidence="7">
    <location>
        <position position="180"/>
    </location>
    <ligand>
        <name>L-tyrosine</name>
        <dbReference type="ChEBI" id="CHEBI:58315"/>
    </ligand>
</feature>
<dbReference type="GO" id="GO:0003723">
    <property type="term" value="F:RNA binding"/>
    <property type="evidence" value="ECO:0007669"/>
    <property type="project" value="UniProtKB-KW"/>
</dbReference>
<comment type="subunit">
    <text evidence="7">Homodimer.</text>
</comment>
<keyword evidence="11" id="KW-1185">Reference proteome</keyword>
<dbReference type="GO" id="GO:0004831">
    <property type="term" value="F:tyrosine-tRNA ligase activity"/>
    <property type="evidence" value="ECO:0007669"/>
    <property type="project" value="UniProtKB-UniRule"/>
</dbReference>
<dbReference type="CDD" id="cd00805">
    <property type="entry name" value="TyrRS_core"/>
    <property type="match status" value="1"/>
</dbReference>
<evidence type="ECO:0000256" key="5">
    <source>
        <dbReference type="ARBA" id="ARBA00023146"/>
    </source>
</evidence>
<evidence type="ECO:0000256" key="4">
    <source>
        <dbReference type="ARBA" id="ARBA00022917"/>
    </source>
</evidence>
<feature type="binding site" evidence="7">
    <location>
        <position position="40"/>
    </location>
    <ligand>
        <name>L-tyrosine</name>
        <dbReference type="ChEBI" id="CHEBI:58315"/>
    </ligand>
</feature>
<feature type="short sequence motif" description="'KMSKS' region" evidence="7">
    <location>
        <begin position="236"/>
        <end position="240"/>
    </location>
</feature>